<name>A0A445MHX8_ENSVE</name>
<feature type="region of interest" description="Disordered" evidence="1">
    <location>
        <begin position="56"/>
        <end position="79"/>
    </location>
</feature>
<evidence type="ECO:0000256" key="1">
    <source>
        <dbReference type="SAM" id="MobiDB-lite"/>
    </source>
</evidence>
<reference evidence="2" key="1">
    <citation type="journal article" date="2018" name="Data Brief">
        <title>Genome sequence data from 17 accessions of Ensete ventricosum, a staple food crop for millions in Ethiopia.</title>
        <authorList>
            <person name="Yemataw Z."/>
            <person name="Muzemil S."/>
            <person name="Ambachew D."/>
            <person name="Tripathi L."/>
            <person name="Tesfaye K."/>
            <person name="Chala A."/>
            <person name="Farbos A."/>
            <person name="O'Neill P."/>
            <person name="Moore K."/>
            <person name="Grant M."/>
            <person name="Studholme D.J."/>
        </authorList>
    </citation>
    <scope>NUCLEOTIDE SEQUENCE [LARGE SCALE GENOMIC DNA]</scope>
    <source>
        <tissue evidence="2">Leaf</tissue>
    </source>
</reference>
<proteinExistence type="predicted"/>
<dbReference type="EMBL" id="KV876022">
    <property type="protein sequence ID" value="RZR73798.1"/>
    <property type="molecule type" value="Genomic_DNA"/>
</dbReference>
<accession>A0A445MHX8</accession>
<evidence type="ECO:0000313" key="2">
    <source>
        <dbReference type="EMBL" id="RZR73798.1"/>
    </source>
</evidence>
<dbReference type="AlphaFoldDB" id="A0A445MHX8"/>
<sequence length="210" mass="22235">MSLFPISPAAALLSSITVASHLIRRPPPCSPQSLPPATSSAGRFLALLPPSLPRRIPLPQPSQDPAASSSQPPSPLLLNNNRSHFQPAIPLLGRCSNRALLTFLPRFLAGPRCSPAAAALVRPRCLLLFLAASAAAKPFFTATKPSLPFLHSAASSSAGHLCSSPPCHRHRPSLLLHYFPSASHPIFPCDPRKPPPPLLLPCLSSLLPLP</sequence>
<organism evidence="2">
    <name type="scientific">Ensete ventricosum</name>
    <name type="common">Abyssinian banana</name>
    <name type="synonym">Musa ensete</name>
    <dbReference type="NCBI Taxonomy" id="4639"/>
    <lineage>
        <taxon>Eukaryota</taxon>
        <taxon>Viridiplantae</taxon>
        <taxon>Streptophyta</taxon>
        <taxon>Embryophyta</taxon>
        <taxon>Tracheophyta</taxon>
        <taxon>Spermatophyta</taxon>
        <taxon>Magnoliopsida</taxon>
        <taxon>Liliopsida</taxon>
        <taxon>Zingiberales</taxon>
        <taxon>Musaceae</taxon>
        <taxon>Ensete</taxon>
    </lineage>
</organism>
<gene>
    <name evidence="2" type="ORF">BHM03_00028171</name>
</gene>
<dbReference type="Proteomes" id="UP000290560">
    <property type="component" value="Unassembled WGS sequence"/>
</dbReference>
<protein>
    <submittedName>
        <fullName evidence="2">Uncharacterized protein</fullName>
    </submittedName>
</protein>